<gene>
    <name evidence="2" type="ORF">JTE90_021642</name>
</gene>
<evidence type="ECO:0000256" key="1">
    <source>
        <dbReference type="SAM" id="MobiDB-lite"/>
    </source>
</evidence>
<name>A0AAV6VPH5_9ARAC</name>
<protein>
    <submittedName>
        <fullName evidence="2">Uncharacterized protein</fullName>
    </submittedName>
</protein>
<sequence>MPCGCTIIGERDAQDPLILSSATGDRRTRHLKSQRTHIFQGKKHDASKQNVVGSRSLLCSCQHDVPHWDSYNTFQLNCQHPTRGKYRDLHRNHSRANNRDTL</sequence>
<evidence type="ECO:0000313" key="2">
    <source>
        <dbReference type="EMBL" id="KAG8198400.1"/>
    </source>
</evidence>
<dbReference type="Proteomes" id="UP000827092">
    <property type="component" value="Unassembled WGS sequence"/>
</dbReference>
<evidence type="ECO:0000313" key="3">
    <source>
        <dbReference type="Proteomes" id="UP000827092"/>
    </source>
</evidence>
<dbReference type="EMBL" id="JAFNEN010000041">
    <property type="protein sequence ID" value="KAG8198400.1"/>
    <property type="molecule type" value="Genomic_DNA"/>
</dbReference>
<feature type="compositionally biased region" description="Basic and acidic residues" evidence="1">
    <location>
        <begin position="85"/>
        <end position="102"/>
    </location>
</feature>
<dbReference type="AlphaFoldDB" id="A0AAV6VPH5"/>
<keyword evidence="3" id="KW-1185">Reference proteome</keyword>
<accession>A0AAV6VPH5</accession>
<comment type="caution">
    <text evidence="2">The sequence shown here is derived from an EMBL/GenBank/DDBJ whole genome shotgun (WGS) entry which is preliminary data.</text>
</comment>
<reference evidence="2 3" key="1">
    <citation type="journal article" date="2022" name="Nat. Ecol. Evol.">
        <title>A masculinizing supergene underlies an exaggerated male reproductive morph in a spider.</title>
        <authorList>
            <person name="Hendrickx F."/>
            <person name="De Corte Z."/>
            <person name="Sonet G."/>
            <person name="Van Belleghem S.M."/>
            <person name="Kostlbacher S."/>
            <person name="Vangestel C."/>
        </authorList>
    </citation>
    <scope>NUCLEOTIDE SEQUENCE [LARGE SCALE GENOMIC DNA]</scope>
    <source>
        <strain evidence="2">W744_W776</strain>
    </source>
</reference>
<organism evidence="2 3">
    <name type="scientific">Oedothorax gibbosus</name>
    <dbReference type="NCBI Taxonomy" id="931172"/>
    <lineage>
        <taxon>Eukaryota</taxon>
        <taxon>Metazoa</taxon>
        <taxon>Ecdysozoa</taxon>
        <taxon>Arthropoda</taxon>
        <taxon>Chelicerata</taxon>
        <taxon>Arachnida</taxon>
        <taxon>Araneae</taxon>
        <taxon>Araneomorphae</taxon>
        <taxon>Entelegynae</taxon>
        <taxon>Araneoidea</taxon>
        <taxon>Linyphiidae</taxon>
        <taxon>Erigoninae</taxon>
        <taxon>Oedothorax</taxon>
    </lineage>
</organism>
<feature type="region of interest" description="Disordered" evidence="1">
    <location>
        <begin position="83"/>
        <end position="102"/>
    </location>
</feature>
<proteinExistence type="predicted"/>